<evidence type="ECO:0000313" key="1">
    <source>
        <dbReference type="EMBL" id="BBH93386.1"/>
    </source>
</evidence>
<reference evidence="1" key="1">
    <citation type="submission" date="2018-12" db="EMBL/GenBank/DDBJ databases">
        <title>Novel natural products biosynthetic potential of the class Ktedonobacteria.</title>
        <authorList>
            <person name="Zheng Y."/>
            <person name="Saitou A."/>
            <person name="Wang C.M."/>
            <person name="Toyoda A."/>
            <person name="Minakuchi Y."/>
            <person name="Sekiguchi Y."/>
            <person name="Ueda K."/>
            <person name="Takano H."/>
            <person name="Sakai Y."/>
            <person name="Yokota A."/>
            <person name="Yabe S."/>
        </authorList>
    </citation>
    <scope>NUCLEOTIDE SEQUENCE</scope>
    <source>
        <strain evidence="1">A3-2</strain>
    </source>
</reference>
<dbReference type="AlphaFoldDB" id="A0A455T0P3"/>
<sequence length="121" mass="13407">MGFTKPASLTDTSSDLVVYSPEHMRQTAARILAEVSIATQQHDTTWRQIHDWLTDKKQVDPAWANVILTCLVPYAQRLRASYDWLSDLASALFAAADFLEGTDQQMANSFQPGPAHGGFVP</sequence>
<gene>
    <name evidence="1" type="ORF">KTA_15850</name>
</gene>
<organism evidence="1">
    <name type="scientific">Thermogemmatispora argillosa</name>
    <dbReference type="NCBI Taxonomy" id="2045280"/>
    <lineage>
        <taxon>Bacteria</taxon>
        <taxon>Bacillati</taxon>
        <taxon>Chloroflexota</taxon>
        <taxon>Ktedonobacteria</taxon>
        <taxon>Thermogemmatisporales</taxon>
        <taxon>Thermogemmatisporaceae</taxon>
        <taxon>Thermogemmatispora</taxon>
    </lineage>
</organism>
<proteinExistence type="predicted"/>
<dbReference type="EMBL" id="AP019377">
    <property type="protein sequence ID" value="BBH93386.1"/>
    <property type="molecule type" value="Genomic_DNA"/>
</dbReference>
<accession>A0A455T0P3</accession>
<protein>
    <submittedName>
        <fullName evidence="1">Uncharacterized protein</fullName>
    </submittedName>
</protein>
<name>A0A455T0P3_9CHLR</name>